<accession>A0A915HSV8</accession>
<dbReference type="WBParaSite" id="nRc.2.0.1.t04616-RA">
    <property type="protein sequence ID" value="nRc.2.0.1.t04616-RA"/>
    <property type="gene ID" value="nRc.2.0.1.g04616"/>
</dbReference>
<organism evidence="1 2">
    <name type="scientific">Romanomermis culicivorax</name>
    <name type="common">Nematode worm</name>
    <dbReference type="NCBI Taxonomy" id="13658"/>
    <lineage>
        <taxon>Eukaryota</taxon>
        <taxon>Metazoa</taxon>
        <taxon>Ecdysozoa</taxon>
        <taxon>Nematoda</taxon>
        <taxon>Enoplea</taxon>
        <taxon>Dorylaimia</taxon>
        <taxon>Mermithida</taxon>
        <taxon>Mermithoidea</taxon>
        <taxon>Mermithidae</taxon>
        <taxon>Romanomermis</taxon>
    </lineage>
</organism>
<name>A0A915HSV8_ROMCU</name>
<evidence type="ECO:0000313" key="1">
    <source>
        <dbReference type="Proteomes" id="UP000887565"/>
    </source>
</evidence>
<keyword evidence="1" id="KW-1185">Reference proteome</keyword>
<evidence type="ECO:0000313" key="2">
    <source>
        <dbReference type="WBParaSite" id="nRc.2.0.1.t04616-RA"/>
    </source>
</evidence>
<protein>
    <submittedName>
        <fullName evidence="2">Uncharacterized protein</fullName>
    </submittedName>
</protein>
<reference evidence="2" key="1">
    <citation type="submission" date="2022-11" db="UniProtKB">
        <authorList>
            <consortium name="WormBaseParasite"/>
        </authorList>
    </citation>
    <scope>IDENTIFICATION</scope>
</reference>
<proteinExistence type="predicted"/>
<dbReference type="Proteomes" id="UP000887565">
    <property type="component" value="Unplaced"/>
</dbReference>
<sequence>MESLVQKLENRNNKQTDIWYSLRRGSPKKPVQSRIIFLFGGFDVEEKCGFDAEKSAFLSKTSWTSIDRYI</sequence>
<dbReference type="AlphaFoldDB" id="A0A915HSV8"/>